<feature type="transmembrane region" description="Helical" evidence="1">
    <location>
        <begin position="245"/>
        <end position="263"/>
    </location>
</feature>
<evidence type="ECO:0008006" key="4">
    <source>
        <dbReference type="Google" id="ProtNLM"/>
    </source>
</evidence>
<keyword evidence="1" id="KW-0812">Transmembrane</keyword>
<sequence length="380" mass="41280">MIKIELGGLKLKVIFFILTFFAVLGALDRCFGNKLGYGKRFQEGIYVAGPLILAMLGILSISPLISKFSKPFVEKLYFLTGIDPSIYINSILATDMGGYFLAKDLAINKELIDFSGIILGSMLGTVVIFTMPVAFGIIDDLSKENFSKGILSGVATIPLGCFVAGVIMGLDIILIVHNLIPVVIFSGIICTGLWFFPEKTCKLFDKFGKGMTVVITLGLVLTIIETMFGYSIIKGLNPIDESMKIVTRVALTLSGAYPLLYFIEKYFKETLKKMGSLLGIDESGTAGFMASLVSSIPMFGIFNKMDNNSKIINSAFAVAGSYVFGGQLGFVAGVSPDNILPFIVAKLVAGFSAIYLAKTMFINKKEKNKSFVLNKNFKIN</sequence>
<gene>
    <name evidence="2" type="ORF">HMPREF0202_01527</name>
</gene>
<feature type="transmembrane region" description="Helical" evidence="1">
    <location>
        <begin position="211"/>
        <end position="233"/>
    </location>
</feature>
<feature type="transmembrane region" description="Helical" evidence="1">
    <location>
        <begin position="283"/>
        <end position="302"/>
    </location>
</feature>
<keyword evidence="1" id="KW-1133">Transmembrane helix</keyword>
<keyword evidence="3" id="KW-1185">Reference proteome</keyword>
<feature type="transmembrane region" description="Helical" evidence="1">
    <location>
        <begin position="175"/>
        <end position="196"/>
    </location>
</feature>
<dbReference type="AlphaFoldDB" id="U7VA23"/>
<dbReference type="GO" id="GO:0034228">
    <property type="term" value="F:ethanolamine transmembrane transporter activity"/>
    <property type="evidence" value="ECO:0007669"/>
    <property type="project" value="InterPro"/>
</dbReference>
<feature type="transmembrane region" description="Helical" evidence="1">
    <location>
        <begin position="13"/>
        <end position="32"/>
    </location>
</feature>
<dbReference type="Proteomes" id="UP000017081">
    <property type="component" value="Unassembled WGS sequence"/>
</dbReference>
<name>U7VA23_9FUSO</name>
<dbReference type="PANTHER" id="PTHR40089:SF1">
    <property type="entry name" value="ETHANOLAMINE PERMEASE EUTH-RELATED"/>
    <property type="match status" value="1"/>
</dbReference>
<reference evidence="2 3" key="1">
    <citation type="submission" date="2013-08" db="EMBL/GenBank/DDBJ databases">
        <authorList>
            <person name="Weinstock G."/>
            <person name="Sodergren E."/>
            <person name="Wylie T."/>
            <person name="Fulton L."/>
            <person name="Fulton R."/>
            <person name="Fronick C."/>
            <person name="O'Laughlin M."/>
            <person name="Godfrey J."/>
            <person name="Miner T."/>
            <person name="Herter B."/>
            <person name="Appelbaum E."/>
            <person name="Cordes M."/>
            <person name="Lek S."/>
            <person name="Wollam A."/>
            <person name="Pepin K.H."/>
            <person name="Palsikar V.B."/>
            <person name="Mitreva M."/>
            <person name="Wilson R.K."/>
        </authorList>
    </citation>
    <scope>NUCLEOTIDE SEQUENCE [LARGE SCALE GENOMIC DNA]</scope>
    <source>
        <strain evidence="2 3">ATCC BAA-474</strain>
    </source>
</reference>
<proteinExistence type="predicted"/>
<dbReference type="Pfam" id="PF04346">
    <property type="entry name" value="EutH"/>
    <property type="match status" value="1"/>
</dbReference>
<feature type="transmembrane region" description="Helical" evidence="1">
    <location>
        <begin position="85"/>
        <end position="102"/>
    </location>
</feature>
<feature type="transmembrane region" description="Helical" evidence="1">
    <location>
        <begin position="44"/>
        <end position="65"/>
    </location>
</feature>
<dbReference type="GO" id="GO:0005886">
    <property type="term" value="C:plasma membrane"/>
    <property type="evidence" value="ECO:0007669"/>
    <property type="project" value="TreeGrafter"/>
</dbReference>
<organism evidence="2 3">
    <name type="scientific">Cetobacterium somerae ATCC BAA-474</name>
    <dbReference type="NCBI Taxonomy" id="1319815"/>
    <lineage>
        <taxon>Bacteria</taxon>
        <taxon>Fusobacteriati</taxon>
        <taxon>Fusobacteriota</taxon>
        <taxon>Fusobacteriia</taxon>
        <taxon>Fusobacteriales</taxon>
        <taxon>Fusobacteriaceae</taxon>
        <taxon>Cetobacterium</taxon>
    </lineage>
</organism>
<comment type="caution">
    <text evidence="2">The sequence shown here is derived from an EMBL/GenBank/DDBJ whole genome shotgun (WGS) entry which is preliminary data.</text>
</comment>
<protein>
    <recommendedName>
        <fullName evidence="4">Ethanolamine utilization protein, EutH</fullName>
    </recommendedName>
</protein>
<evidence type="ECO:0000313" key="3">
    <source>
        <dbReference type="Proteomes" id="UP000017081"/>
    </source>
</evidence>
<dbReference type="eggNOG" id="COG3192">
    <property type="taxonomic scope" value="Bacteria"/>
</dbReference>
<dbReference type="PIRSF" id="PIRSF019466">
    <property type="entry name" value="EutH"/>
    <property type="match status" value="1"/>
</dbReference>
<evidence type="ECO:0000313" key="2">
    <source>
        <dbReference type="EMBL" id="ERT68567.1"/>
    </source>
</evidence>
<evidence type="ECO:0000256" key="1">
    <source>
        <dbReference type="SAM" id="Phobius"/>
    </source>
</evidence>
<dbReference type="NCBIfam" id="NF011667">
    <property type="entry name" value="PRK15086.1-3"/>
    <property type="match status" value="1"/>
</dbReference>
<dbReference type="PANTHER" id="PTHR40089">
    <property type="entry name" value="ETHANOLAMINE UTILIZATION PROTEIN EUTH"/>
    <property type="match status" value="1"/>
</dbReference>
<dbReference type="STRING" id="1319815.HMPREF0202_01527"/>
<feature type="transmembrane region" description="Helical" evidence="1">
    <location>
        <begin position="339"/>
        <end position="357"/>
    </location>
</feature>
<feature type="transmembrane region" description="Helical" evidence="1">
    <location>
        <begin position="150"/>
        <end position="168"/>
    </location>
</feature>
<feature type="transmembrane region" description="Helical" evidence="1">
    <location>
        <begin position="114"/>
        <end position="138"/>
    </location>
</feature>
<keyword evidence="1" id="KW-0472">Membrane</keyword>
<dbReference type="InterPro" id="IPR007441">
    <property type="entry name" value="EutH"/>
</dbReference>
<dbReference type="HOGENOM" id="CLU_061142_0_0_0"/>
<feature type="transmembrane region" description="Helical" evidence="1">
    <location>
        <begin position="314"/>
        <end position="333"/>
    </location>
</feature>
<dbReference type="EMBL" id="AXZF01000055">
    <property type="protein sequence ID" value="ERT68567.1"/>
    <property type="molecule type" value="Genomic_DNA"/>
</dbReference>
<accession>U7VA23</accession>